<dbReference type="Proteomes" id="UP000004947">
    <property type="component" value="Unassembled WGS sequence"/>
</dbReference>
<dbReference type="STRING" id="313628.LNTAR_14007"/>
<dbReference type="InterPro" id="IPR024624">
    <property type="entry name" value="Pyridox_Oxase_Alr4036_FMN-bd"/>
</dbReference>
<dbReference type="Gene3D" id="2.30.110.10">
    <property type="entry name" value="Electron Transport, Fmn-binding Protein, Chain A"/>
    <property type="match status" value="1"/>
</dbReference>
<comment type="caution">
    <text evidence="2">The sequence shown here is derived from an EMBL/GenBank/DDBJ whole genome shotgun (WGS) entry which is preliminary data.</text>
</comment>
<dbReference type="EMBL" id="ABCK01000003">
    <property type="protein sequence ID" value="EDM28936.1"/>
    <property type="molecule type" value="Genomic_DNA"/>
</dbReference>
<name>A6DH53_9BACT</name>
<evidence type="ECO:0000313" key="3">
    <source>
        <dbReference type="Proteomes" id="UP000004947"/>
    </source>
</evidence>
<dbReference type="InterPro" id="IPR012349">
    <property type="entry name" value="Split_barrel_FMN-bd"/>
</dbReference>
<organism evidence="2 3">
    <name type="scientific">Lentisphaera araneosa HTCC2155</name>
    <dbReference type="NCBI Taxonomy" id="313628"/>
    <lineage>
        <taxon>Bacteria</taxon>
        <taxon>Pseudomonadati</taxon>
        <taxon>Lentisphaerota</taxon>
        <taxon>Lentisphaeria</taxon>
        <taxon>Lentisphaerales</taxon>
        <taxon>Lentisphaeraceae</taxon>
        <taxon>Lentisphaera</taxon>
    </lineage>
</organism>
<sequence>MNIEIPSTALETAETLRDFCLLQLNEAGKKPRHPWRLATLALCDQNGSPLCMKIVLRDFHKGTLTFFTDQRSAKIQSLEAKPEVSLCFYNADLGLQFTALCSVSIHHQDLICQAYWKKLSESSKTCYAASPSPGAALKQPFSFSNQDSCELPYDNFAVIKCAIRKIDILCLNPKGNIRAMGDFVKPSSITWAAP</sequence>
<evidence type="ECO:0000313" key="2">
    <source>
        <dbReference type="EMBL" id="EDM28936.1"/>
    </source>
</evidence>
<dbReference type="eggNOG" id="COG0259">
    <property type="taxonomic scope" value="Bacteria"/>
</dbReference>
<dbReference type="RefSeq" id="WP_007277238.1">
    <property type="nucleotide sequence ID" value="NZ_ABCK01000003.1"/>
</dbReference>
<reference evidence="2 3" key="1">
    <citation type="journal article" date="2010" name="J. Bacteriol.">
        <title>Genome sequence of Lentisphaera araneosa HTCC2155T, the type species of the order Lentisphaerales in the phylum Lentisphaerae.</title>
        <authorList>
            <person name="Thrash J.C."/>
            <person name="Cho J.C."/>
            <person name="Vergin K.L."/>
            <person name="Morris R.M."/>
            <person name="Giovannoni S.J."/>
        </authorList>
    </citation>
    <scope>NUCLEOTIDE SEQUENCE [LARGE SCALE GENOMIC DNA]</scope>
    <source>
        <strain evidence="2 3">HTCC2155</strain>
    </source>
</reference>
<dbReference type="OrthoDB" id="1493996at2"/>
<accession>A6DH53</accession>
<protein>
    <submittedName>
        <fullName evidence="2">Pyridoxamine phosphate oxidase</fullName>
    </submittedName>
</protein>
<feature type="domain" description="Pyridoxamine 5'-phosphate oxidase Alr4036 family FMN-binding" evidence="1">
    <location>
        <begin position="27"/>
        <end position="97"/>
    </location>
</feature>
<dbReference type="AlphaFoldDB" id="A6DH53"/>
<proteinExistence type="predicted"/>
<gene>
    <name evidence="2" type="ORF">LNTAR_14007</name>
</gene>
<evidence type="ECO:0000259" key="1">
    <source>
        <dbReference type="Pfam" id="PF12766"/>
    </source>
</evidence>
<dbReference type="SUPFAM" id="SSF50475">
    <property type="entry name" value="FMN-binding split barrel"/>
    <property type="match status" value="1"/>
</dbReference>
<keyword evidence="3" id="KW-1185">Reference proteome</keyword>
<dbReference type="Pfam" id="PF12766">
    <property type="entry name" value="Pyridox_oxase_2"/>
    <property type="match status" value="1"/>
</dbReference>
<dbReference type="GO" id="GO:0010181">
    <property type="term" value="F:FMN binding"/>
    <property type="evidence" value="ECO:0007669"/>
    <property type="project" value="InterPro"/>
</dbReference>